<sequence>MKKCGVCIGVLVLMAMFGFSASLSYAEVPKDILVVGMQAGDVVSLDPAKAYEFASSGAVKQIYDNLVDFKVGDYTEPIPELAESWEIGEDGKTWTFHIRQGVKFASGNPVNADAVVFSLQRVVKLEDTPSWVLTQWGITPDSITKIDDYTVQVVLDQKYAPGMFLSCLAYTVGSIVDPAVVMEHEQDGDMGKAWMSDHSAGSGPFILEQWNRNESIILKANENYWKGTPPFKRVIIRDINEPTNQMILLEKGDLDIAWDLLPDQIKKLRDNPDIGIYETSTLYTRYIGMNVGYEPLSKSEVRKAIRYAIDYDSIVDDIFQGAAIKTQTFIPKGMFGYNPAMPYNLDLEKAKKLLADAGYPDGFEVDLTCYPEPPAPDIAVKIQSDLAKIGIKVNVVQMVSAQLYEKYRAQQLQLVLAQWGADYWDPDANAKPFAHSTTAGPEAPIKQLAWRNKYANVETSKLVDQAAQELDKDKRAELYEQITNMILEDGPFAILLFPLKQYGVRSTVKNFIAPPSFSDYDFFTLSKE</sequence>
<dbReference type="AlphaFoldDB" id="A0A081C7H7"/>
<keyword evidence="1" id="KW-0732">Signal</keyword>
<dbReference type="eggNOG" id="COG0747">
    <property type="taxonomic scope" value="Bacteria"/>
</dbReference>
<evidence type="ECO:0000256" key="1">
    <source>
        <dbReference type="SAM" id="SignalP"/>
    </source>
</evidence>
<dbReference type="PANTHER" id="PTHR30290">
    <property type="entry name" value="PERIPLASMIC BINDING COMPONENT OF ABC TRANSPORTER"/>
    <property type="match status" value="1"/>
</dbReference>
<evidence type="ECO:0000259" key="2">
    <source>
        <dbReference type="Pfam" id="PF00496"/>
    </source>
</evidence>
<proteinExistence type="predicted"/>
<reference evidence="3" key="1">
    <citation type="journal article" date="2015" name="PeerJ">
        <title>First genomic representation of candidate bacterial phylum KSB3 points to enhanced environmental sensing as a trigger of wastewater bulking.</title>
        <authorList>
            <person name="Sekiguchi Y."/>
            <person name="Ohashi A."/>
            <person name="Parks D.H."/>
            <person name="Yamauchi T."/>
            <person name="Tyson G.W."/>
            <person name="Hugenholtz P."/>
        </authorList>
    </citation>
    <scope>NUCLEOTIDE SEQUENCE [LARGE SCALE GENOMIC DNA]</scope>
</reference>
<dbReference type="SUPFAM" id="SSF53850">
    <property type="entry name" value="Periplasmic binding protein-like II"/>
    <property type="match status" value="1"/>
</dbReference>
<dbReference type="FunFam" id="3.90.76.10:FF:000007">
    <property type="entry name" value="Dipeptide ABC transporter periplasmic dipeptide-binding protein"/>
    <property type="match status" value="1"/>
</dbReference>
<dbReference type="Gene3D" id="3.10.105.10">
    <property type="entry name" value="Dipeptide-binding Protein, Domain 3"/>
    <property type="match status" value="1"/>
</dbReference>
<evidence type="ECO:0000313" key="4">
    <source>
        <dbReference type="Proteomes" id="UP000030661"/>
    </source>
</evidence>
<dbReference type="STRING" id="1499967.U27_00429"/>
<dbReference type="InterPro" id="IPR030678">
    <property type="entry name" value="Peptide/Ni-bd"/>
</dbReference>
<dbReference type="CDD" id="cd08512">
    <property type="entry name" value="PBP2_NikA_DppA_OppA_like_7"/>
    <property type="match status" value="1"/>
</dbReference>
<evidence type="ECO:0000313" key="3">
    <source>
        <dbReference type="EMBL" id="GAK60532.1"/>
    </source>
</evidence>
<dbReference type="Gene3D" id="3.40.190.10">
    <property type="entry name" value="Periplasmic binding protein-like II"/>
    <property type="match status" value="1"/>
</dbReference>
<dbReference type="Pfam" id="PF00496">
    <property type="entry name" value="SBP_bac_5"/>
    <property type="match status" value="1"/>
</dbReference>
<dbReference type="Gene3D" id="3.90.76.10">
    <property type="entry name" value="Dipeptide-binding Protein, Domain 1"/>
    <property type="match status" value="1"/>
</dbReference>
<organism evidence="3">
    <name type="scientific">Vecturithrix granuli</name>
    <dbReference type="NCBI Taxonomy" id="1499967"/>
    <lineage>
        <taxon>Bacteria</taxon>
        <taxon>Candidatus Moduliflexota</taxon>
        <taxon>Candidatus Vecturitrichia</taxon>
        <taxon>Candidatus Vecturitrichales</taxon>
        <taxon>Candidatus Vecturitrichaceae</taxon>
        <taxon>Candidatus Vecturithrix</taxon>
    </lineage>
</organism>
<dbReference type="GO" id="GO:1904680">
    <property type="term" value="F:peptide transmembrane transporter activity"/>
    <property type="evidence" value="ECO:0007669"/>
    <property type="project" value="TreeGrafter"/>
</dbReference>
<dbReference type="PIRSF" id="PIRSF002741">
    <property type="entry name" value="MppA"/>
    <property type="match status" value="1"/>
</dbReference>
<feature type="domain" description="Solute-binding protein family 5" evidence="2">
    <location>
        <begin position="76"/>
        <end position="439"/>
    </location>
</feature>
<gene>
    <name evidence="3" type="ORF">U27_00429</name>
</gene>
<dbReference type="GO" id="GO:0042597">
    <property type="term" value="C:periplasmic space"/>
    <property type="evidence" value="ECO:0007669"/>
    <property type="project" value="UniProtKB-ARBA"/>
</dbReference>
<feature type="signal peptide" evidence="1">
    <location>
        <begin position="1"/>
        <end position="26"/>
    </location>
</feature>
<accession>A0A081C7H7</accession>
<dbReference type="EMBL" id="DF820473">
    <property type="protein sequence ID" value="GAK60532.1"/>
    <property type="molecule type" value="Genomic_DNA"/>
</dbReference>
<dbReference type="HOGENOM" id="CLU_017028_7_2_0"/>
<feature type="chain" id="PRO_5001755521" evidence="1">
    <location>
        <begin position="27"/>
        <end position="528"/>
    </location>
</feature>
<name>A0A081C7H7_VECG1</name>
<dbReference type="InterPro" id="IPR039424">
    <property type="entry name" value="SBP_5"/>
</dbReference>
<dbReference type="Proteomes" id="UP000030661">
    <property type="component" value="Unassembled WGS sequence"/>
</dbReference>
<dbReference type="PANTHER" id="PTHR30290:SF34">
    <property type="entry name" value="ABC TRANSPORTER, PERIPLASMIC OLIGO-PEPTIDE BINDING PROTEIN, PUTATIVE-RELATED"/>
    <property type="match status" value="1"/>
</dbReference>
<dbReference type="GO" id="GO:0043190">
    <property type="term" value="C:ATP-binding cassette (ABC) transporter complex"/>
    <property type="evidence" value="ECO:0007669"/>
    <property type="project" value="InterPro"/>
</dbReference>
<dbReference type="GO" id="GO:0015833">
    <property type="term" value="P:peptide transport"/>
    <property type="evidence" value="ECO:0007669"/>
    <property type="project" value="TreeGrafter"/>
</dbReference>
<protein>
    <submittedName>
        <fullName evidence="3">ABC-type dipeptide transport system, periplasmic component</fullName>
    </submittedName>
</protein>
<keyword evidence="4" id="KW-1185">Reference proteome</keyword>
<dbReference type="InterPro" id="IPR000914">
    <property type="entry name" value="SBP_5_dom"/>
</dbReference>